<evidence type="ECO:0000313" key="12">
    <source>
        <dbReference type="Proteomes" id="UP000661649"/>
    </source>
</evidence>
<keyword evidence="9" id="KW-0175">Coiled coil</keyword>
<dbReference type="InterPro" id="IPR004604">
    <property type="entry name" value="DNA_recomb/repair_RecN"/>
</dbReference>
<dbReference type="EMBL" id="JACRTP010000001">
    <property type="protein sequence ID" value="MBC8627412.1"/>
    <property type="molecule type" value="Genomic_DNA"/>
</dbReference>
<dbReference type="PANTHER" id="PTHR11059:SF0">
    <property type="entry name" value="DNA REPAIR PROTEIN RECN"/>
    <property type="match status" value="1"/>
</dbReference>
<comment type="function">
    <text evidence="8">May be involved in recombinational repair of damaged DNA.</text>
</comment>
<evidence type="ECO:0000256" key="5">
    <source>
        <dbReference type="ARBA" id="ARBA00022840"/>
    </source>
</evidence>
<evidence type="ECO:0000256" key="7">
    <source>
        <dbReference type="ARBA" id="ARBA00033408"/>
    </source>
</evidence>
<dbReference type="InterPro" id="IPR027417">
    <property type="entry name" value="P-loop_NTPase"/>
</dbReference>
<evidence type="ECO:0000256" key="2">
    <source>
        <dbReference type="ARBA" id="ARBA00021315"/>
    </source>
</evidence>
<name>A0ABR7P7N5_9FIRM</name>
<sequence>MLLHLHVKNLALIDEAEVDFTEGLNILTGETGAGKSILIGSINLALGQKASKSMIREHAEYAFVELVFEAGERTAEKLKQMDIFPDDGQVIISRKLTGNRSICKINGETCTVSMVKQAAFYLLDIHGQHEHQSLLYPEKQMEILDAYGKEEIQEKREQVQKDYETYKALRKELEQYEIDEEQKKRQMDFLAFEISEIEDAKLKVGEDEELEAQYRKMINAKRITESLSEVYELTGYEREGSSEQIGRAVRQLSQVSELDDDLKGIYETLNDIDALLSDFNRELSSYLSGFQFSQEEFLETEERLNLLNHLKSKYGASIEAVLEYKQEKEEEYEALEHFEQNQAELKRKIEEQETVLQKQCECLTKSRKKWAKSLEKEIIEGLQELNFLDVAFEIVFEEKAEFSSNGKDSICFFISTNPGEPKRELQKVVSGGELSRIMLAIKTILADKDEKETLIFDEIDTGISGKTAWKVSEKMAVIAKSHQVLCITHLPQIAAQADSHFLIEKSVKELETQTKIWRLDEEKSVEELARMLGGESITETVLSNAREMKEMAQQQKNTRVK</sequence>
<dbReference type="PIRSF" id="PIRSF003128">
    <property type="entry name" value="RecN"/>
    <property type="match status" value="1"/>
</dbReference>
<feature type="domain" description="Rad50/SbcC-type AAA" evidence="10">
    <location>
        <begin position="5"/>
        <end position="201"/>
    </location>
</feature>
<evidence type="ECO:0000313" key="11">
    <source>
        <dbReference type="EMBL" id="MBC8627412.1"/>
    </source>
</evidence>
<dbReference type="CDD" id="cd03241">
    <property type="entry name" value="ABC_RecN"/>
    <property type="match status" value="2"/>
</dbReference>
<keyword evidence="3" id="KW-0547">Nucleotide-binding</keyword>
<evidence type="ECO:0000256" key="8">
    <source>
        <dbReference type="PIRNR" id="PIRNR003128"/>
    </source>
</evidence>
<dbReference type="Proteomes" id="UP000661649">
    <property type="component" value="Unassembled WGS sequence"/>
</dbReference>
<dbReference type="InterPro" id="IPR038729">
    <property type="entry name" value="Rad50/SbcC_AAA"/>
</dbReference>
<evidence type="ECO:0000256" key="3">
    <source>
        <dbReference type="ARBA" id="ARBA00022741"/>
    </source>
</evidence>
<proteinExistence type="inferred from homology"/>
<feature type="coiled-coil region" evidence="9">
    <location>
        <begin position="321"/>
        <end position="355"/>
    </location>
</feature>
<keyword evidence="4 8" id="KW-0227">DNA damage</keyword>
<reference evidence="11 12" key="1">
    <citation type="submission" date="2020-08" db="EMBL/GenBank/DDBJ databases">
        <title>Genome public.</title>
        <authorList>
            <person name="Liu C."/>
            <person name="Sun Q."/>
        </authorList>
    </citation>
    <scope>NUCLEOTIDE SEQUENCE [LARGE SCALE GENOMIC DNA]</scope>
    <source>
        <strain evidence="11 12">3_YM_SP_D4_24.mj</strain>
    </source>
</reference>
<dbReference type="RefSeq" id="WP_117457515.1">
    <property type="nucleotide sequence ID" value="NZ_JACRTP010000001.1"/>
</dbReference>
<dbReference type="SUPFAM" id="SSF52540">
    <property type="entry name" value="P-loop containing nucleoside triphosphate hydrolases"/>
    <property type="match status" value="2"/>
</dbReference>
<dbReference type="Gene3D" id="3.40.50.300">
    <property type="entry name" value="P-loop containing nucleotide triphosphate hydrolases"/>
    <property type="match status" value="2"/>
</dbReference>
<evidence type="ECO:0000256" key="9">
    <source>
        <dbReference type="SAM" id="Coils"/>
    </source>
</evidence>
<organism evidence="11 12">
    <name type="scientific">Blautia stercoris</name>
    <dbReference type="NCBI Taxonomy" id="871664"/>
    <lineage>
        <taxon>Bacteria</taxon>
        <taxon>Bacillati</taxon>
        <taxon>Bacillota</taxon>
        <taxon>Clostridia</taxon>
        <taxon>Lachnospirales</taxon>
        <taxon>Lachnospiraceae</taxon>
        <taxon>Blautia</taxon>
    </lineage>
</organism>
<comment type="similarity">
    <text evidence="1 8">Belongs to the RecN family.</text>
</comment>
<dbReference type="PANTHER" id="PTHR11059">
    <property type="entry name" value="DNA REPAIR PROTEIN RECN"/>
    <property type="match status" value="1"/>
</dbReference>
<comment type="caution">
    <text evidence="11">The sequence shown here is derived from an EMBL/GenBank/DDBJ whole genome shotgun (WGS) entry which is preliminary data.</text>
</comment>
<accession>A0ABR7P7N5</accession>
<evidence type="ECO:0000256" key="6">
    <source>
        <dbReference type="ARBA" id="ARBA00023204"/>
    </source>
</evidence>
<gene>
    <name evidence="11" type="primary">recN</name>
    <name evidence="11" type="ORF">H8712_02015</name>
</gene>
<feature type="coiled-coil region" evidence="9">
    <location>
        <begin position="149"/>
        <end position="186"/>
    </location>
</feature>
<evidence type="ECO:0000259" key="10">
    <source>
        <dbReference type="Pfam" id="PF13476"/>
    </source>
</evidence>
<evidence type="ECO:0000256" key="1">
    <source>
        <dbReference type="ARBA" id="ARBA00009441"/>
    </source>
</evidence>
<protein>
    <recommendedName>
        <fullName evidence="2 8">DNA repair protein RecN</fullName>
    </recommendedName>
    <alternativeName>
        <fullName evidence="7 8">Recombination protein N</fullName>
    </alternativeName>
</protein>
<evidence type="ECO:0000256" key="4">
    <source>
        <dbReference type="ARBA" id="ARBA00022763"/>
    </source>
</evidence>
<keyword evidence="5" id="KW-0067">ATP-binding</keyword>
<dbReference type="NCBIfam" id="TIGR00634">
    <property type="entry name" value="recN"/>
    <property type="match status" value="1"/>
</dbReference>
<keyword evidence="12" id="KW-1185">Reference proteome</keyword>
<keyword evidence="6 8" id="KW-0234">DNA repair</keyword>
<dbReference type="Pfam" id="PF13476">
    <property type="entry name" value="AAA_23"/>
    <property type="match status" value="1"/>
</dbReference>